<evidence type="ECO:0000256" key="3">
    <source>
        <dbReference type="ARBA" id="ARBA00022519"/>
    </source>
</evidence>
<dbReference type="GO" id="GO:0016746">
    <property type="term" value="F:acyltransferase activity"/>
    <property type="evidence" value="ECO:0007669"/>
    <property type="project" value="UniProtKB-KW"/>
</dbReference>
<dbReference type="KEGG" id="dps:DP1851"/>
<evidence type="ECO:0000313" key="8">
    <source>
        <dbReference type="Proteomes" id="UP000000602"/>
    </source>
</evidence>
<dbReference type="CDD" id="cd07984">
    <property type="entry name" value="LPLAT_LABLAT-like"/>
    <property type="match status" value="1"/>
</dbReference>
<evidence type="ECO:0000256" key="4">
    <source>
        <dbReference type="ARBA" id="ARBA00022679"/>
    </source>
</evidence>
<proteinExistence type="predicted"/>
<dbReference type="Proteomes" id="UP000000602">
    <property type="component" value="Chromosome"/>
</dbReference>
<dbReference type="RefSeq" id="WP_011189092.1">
    <property type="nucleotide sequence ID" value="NC_006138.1"/>
</dbReference>
<evidence type="ECO:0008006" key="9">
    <source>
        <dbReference type="Google" id="ProtNLM"/>
    </source>
</evidence>
<reference evidence="8" key="1">
    <citation type="journal article" date="2004" name="Environ. Microbiol.">
        <title>The genome of Desulfotalea psychrophila, a sulfate-reducing bacterium from permanently cold Arctic sediments.</title>
        <authorList>
            <person name="Rabus R."/>
            <person name="Ruepp A."/>
            <person name="Frickey T."/>
            <person name="Rattei T."/>
            <person name="Fartmann B."/>
            <person name="Stark M."/>
            <person name="Bauer M."/>
            <person name="Zibat A."/>
            <person name="Lombardot T."/>
            <person name="Becker I."/>
            <person name="Amann J."/>
            <person name="Gellner K."/>
            <person name="Teeling H."/>
            <person name="Leuschner W.D."/>
            <person name="Gloeckner F.-O."/>
            <person name="Lupas A.N."/>
            <person name="Amann R."/>
            <person name="Klenk H.-P."/>
        </authorList>
    </citation>
    <scope>NUCLEOTIDE SEQUENCE [LARGE SCALE GENOMIC DNA]</scope>
    <source>
        <strain evidence="8">DSM 12343 / LSv54</strain>
    </source>
</reference>
<dbReference type="InterPro" id="IPR004960">
    <property type="entry name" value="LipA_acyltrans"/>
</dbReference>
<dbReference type="GO" id="GO:0009247">
    <property type="term" value="P:glycolipid biosynthetic process"/>
    <property type="evidence" value="ECO:0007669"/>
    <property type="project" value="UniProtKB-ARBA"/>
</dbReference>
<gene>
    <name evidence="7" type="ordered locus">DP1851</name>
</gene>
<evidence type="ECO:0000256" key="1">
    <source>
        <dbReference type="ARBA" id="ARBA00004533"/>
    </source>
</evidence>
<organism evidence="7 8">
    <name type="scientific">Desulfotalea psychrophila (strain LSv54 / DSM 12343)</name>
    <dbReference type="NCBI Taxonomy" id="177439"/>
    <lineage>
        <taxon>Bacteria</taxon>
        <taxon>Pseudomonadati</taxon>
        <taxon>Thermodesulfobacteriota</taxon>
        <taxon>Desulfobulbia</taxon>
        <taxon>Desulfobulbales</taxon>
        <taxon>Desulfocapsaceae</taxon>
        <taxon>Desulfotalea</taxon>
    </lineage>
</organism>
<keyword evidence="3" id="KW-0997">Cell inner membrane</keyword>
<dbReference type="EMBL" id="CR522870">
    <property type="protein sequence ID" value="CAG36580.1"/>
    <property type="molecule type" value="Genomic_DNA"/>
</dbReference>
<dbReference type="HOGENOM" id="CLU_049421_2_0_7"/>
<evidence type="ECO:0000256" key="5">
    <source>
        <dbReference type="ARBA" id="ARBA00023136"/>
    </source>
</evidence>
<keyword evidence="5" id="KW-0472">Membrane</keyword>
<protein>
    <recommendedName>
        <fullName evidence="9">Lipid A biosynthesis acyltransferase</fullName>
    </recommendedName>
</protein>
<name>Q6AM45_DESPS</name>
<keyword evidence="8" id="KW-1185">Reference proteome</keyword>
<accession>Q6AM45</accession>
<dbReference type="GO" id="GO:0005886">
    <property type="term" value="C:plasma membrane"/>
    <property type="evidence" value="ECO:0007669"/>
    <property type="project" value="UniProtKB-SubCell"/>
</dbReference>
<dbReference type="PANTHER" id="PTHR30606:SF10">
    <property type="entry name" value="PHOSPHATIDYLINOSITOL MANNOSIDE ACYLTRANSFERASE"/>
    <property type="match status" value="1"/>
</dbReference>
<keyword evidence="4" id="KW-0808">Transferase</keyword>
<comment type="subcellular location">
    <subcellularLocation>
        <location evidence="1">Cell inner membrane</location>
    </subcellularLocation>
</comment>
<dbReference type="PANTHER" id="PTHR30606">
    <property type="entry name" value="LIPID A BIOSYNTHESIS LAUROYL ACYLTRANSFERASE"/>
    <property type="match status" value="1"/>
</dbReference>
<evidence type="ECO:0000313" key="7">
    <source>
        <dbReference type="EMBL" id="CAG36580.1"/>
    </source>
</evidence>
<keyword evidence="2" id="KW-1003">Cell membrane</keyword>
<evidence type="ECO:0000256" key="2">
    <source>
        <dbReference type="ARBA" id="ARBA00022475"/>
    </source>
</evidence>
<dbReference type="Pfam" id="PF03279">
    <property type="entry name" value="Lip_A_acyltrans"/>
    <property type="match status" value="1"/>
</dbReference>
<dbReference type="AlphaFoldDB" id="Q6AM45"/>
<keyword evidence="6" id="KW-0012">Acyltransferase</keyword>
<dbReference type="eggNOG" id="COG4261">
    <property type="taxonomic scope" value="Bacteria"/>
</dbReference>
<dbReference type="OrthoDB" id="9808633at2"/>
<dbReference type="STRING" id="177439.DP1851"/>
<sequence>MIWPRRFLKGLERLGHRFFYLAIRCGGRGGGRLLLGPVILFYMICSRKIHRTLAPYLQRRFPQMGHWKLFWAAYRVVFSFGTVLVDRAWLGICKGAALQEDVVDQTILEDAVKAGKGAVLLMAHVGNWQATLSRLNCLGAKVHVLMDYDAHAVTKHYFELRSGKKPFEIINVNGPFGGMLAAAAALRAGDLVVIMGDRYIGGHSVTANFYNSPVRISTSAYMLAATAAAPVVVLLAANRGGKHFQVRAWDCFYPQYKGRDSRADMLQECAERYLAALESYLQEYPYQWYNFYNFWEQ</sequence>
<evidence type="ECO:0000256" key="6">
    <source>
        <dbReference type="ARBA" id="ARBA00023315"/>
    </source>
</evidence>